<protein>
    <submittedName>
        <fullName evidence="2">Uncharacterized protein</fullName>
    </submittedName>
</protein>
<gene>
    <name evidence="2" type="ORF">LIER_02951</name>
</gene>
<dbReference type="AlphaFoldDB" id="A0AAV3NRW4"/>
<evidence type="ECO:0000313" key="2">
    <source>
        <dbReference type="EMBL" id="GAA0141919.1"/>
    </source>
</evidence>
<reference evidence="2 3" key="1">
    <citation type="submission" date="2024-01" db="EMBL/GenBank/DDBJ databases">
        <title>The complete chloroplast genome sequence of Lithospermum erythrorhizon: insights into the phylogenetic relationship among Boraginaceae species and the maternal lineages of purple gromwells.</title>
        <authorList>
            <person name="Okada T."/>
            <person name="Watanabe K."/>
        </authorList>
    </citation>
    <scope>NUCLEOTIDE SEQUENCE [LARGE SCALE GENOMIC DNA]</scope>
</reference>
<comment type="caution">
    <text evidence="2">The sequence shown here is derived from an EMBL/GenBank/DDBJ whole genome shotgun (WGS) entry which is preliminary data.</text>
</comment>
<sequence length="92" mass="9900">MVITTRGYDGVVKEANEDFFMEIDEYPGNQAIPVTTDESHPLSERSCTPSTVSSSSLQGGVSQPADDQGEDSGILPVFIQHSPPVPFTNTEL</sequence>
<feature type="region of interest" description="Disordered" evidence="1">
    <location>
        <begin position="34"/>
        <end position="92"/>
    </location>
</feature>
<evidence type="ECO:0000313" key="3">
    <source>
        <dbReference type="Proteomes" id="UP001454036"/>
    </source>
</evidence>
<feature type="compositionally biased region" description="Low complexity" evidence="1">
    <location>
        <begin position="46"/>
        <end position="64"/>
    </location>
</feature>
<dbReference type="Proteomes" id="UP001454036">
    <property type="component" value="Unassembled WGS sequence"/>
</dbReference>
<proteinExistence type="predicted"/>
<accession>A0AAV3NRW4</accession>
<dbReference type="EMBL" id="BAABME010000340">
    <property type="protein sequence ID" value="GAA0141919.1"/>
    <property type="molecule type" value="Genomic_DNA"/>
</dbReference>
<evidence type="ECO:0000256" key="1">
    <source>
        <dbReference type="SAM" id="MobiDB-lite"/>
    </source>
</evidence>
<name>A0AAV3NRW4_LITER</name>
<keyword evidence="3" id="KW-1185">Reference proteome</keyword>
<organism evidence="2 3">
    <name type="scientific">Lithospermum erythrorhizon</name>
    <name type="common">Purple gromwell</name>
    <name type="synonym">Lithospermum officinale var. erythrorhizon</name>
    <dbReference type="NCBI Taxonomy" id="34254"/>
    <lineage>
        <taxon>Eukaryota</taxon>
        <taxon>Viridiplantae</taxon>
        <taxon>Streptophyta</taxon>
        <taxon>Embryophyta</taxon>
        <taxon>Tracheophyta</taxon>
        <taxon>Spermatophyta</taxon>
        <taxon>Magnoliopsida</taxon>
        <taxon>eudicotyledons</taxon>
        <taxon>Gunneridae</taxon>
        <taxon>Pentapetalae</taxon>
        <taxon>asterids</taxon>
        <taxon>lamiids</taxon>
        <taxon>Boraginales</taxon>
        <taxon>Boraginaceae</taxon>
        <taxon>Boraginoideae</taxon>
        <taxon>Lithospermeae</taxon>
        <taxon>Lithospermum</taxon>
    </lineage>
</organism>